<name>A0A0A9C5C6_ARUDO</name>
<dbReference type="AlphaFoldDB" id="A0A0A9C5C6"/>
<feature type="signal peptide" evidence="1">
    <location>
        <begin position="1"/>
        <end position="18"/>
    </location>
</feature>
<keyword evidence="1" id="KW-0732">Signal</keyword>
<feature type="chain" id="PRO_5002044363" evidence="1">
    <location>
        <begin position="19"/>
        <end position="73"/>
    </location>
</feature>
<reference evidence="2" key="2">
    <citation type="journal article" date="2015" name="Data Brief">
        <title>Shoot transcriptome of the giant reed, Arundo donax.</title>
        <authorList>
            <person name="Barrero R.A."/>
            <person name="Guerrero F.D."/>
            <person name="Moolhuijzen P."/>
            <person name="Goolsby J.A."/>
            <person name="Tidwell J."/>
            <person name="Bellgard S.E."/>
            <person name="Bellgard M.I."/>
        </authorList>
    </citation>
    <scope>NUCLEOTIDE SEQUENCE</scope>
    <source>
        <tissue evidence="2">Shoot tissue taken approximately 20 cm above the soil surface</tissue>
    </source>
</reference>
<evidence type="ECO:0000313" key="2">
    <source>
        <dbReference type="EMBL" id="JAD66717.1"/>
    </source>
</evidence>
<sequence>MCCRGAAALLLRALMAEALGEGARGRPQEGARAASCTRRLQAPTVSGKVEMRREMADMVAASTVLYGCGQRHA</sequence>
<evidence type="ECO:0000256" key="1">
    <source>
        <dbReference type="SAM" id="SignalP"/>
    </source>
</evidence>
<dbReference type="EMBL" id="GBRH01231178">
    <property type="protein sequence ID" value="JAD66717.1"/>
    <property type="molecule type" value="Transcribed_RNA"/>
</dbReference>
<accession>A0A0A9C5C6</accession>
<proteinExistence type="predicted"/>
<reference evidence="2" key="1">
    <citation type="submission" date="2014-09" db="EMBL/GenBank/DDBJ databases">
        <authorList>
            <person name="Magalhaes I.L.F."/>
            <person name="Oliveira U."/>
            <person name="Santos F.R."/>
            <person name="Vidigal T.H.D.A."/>
            <person name="Brescovit A.D."/>
            <person name="Santos A.J."/>
        </authorList>
    </citation>
    <scope>NUCLEOTIDE SEQUENCE</scope>
    <source>
        <tissue evidence="2">Shoot tissue taken approximately 20 cm above the soil surface</tissue>
    </source>
</reference>
<protein>
    <submittedName>
        <fullName evidence="2">Uncharacterized protein</fullName>
    </submittedName>
</protein>
<organism evidence="2">
    <name type="scientific">Arundo donax</name>
    <name type="common">Giant reed</name>
    <name type="synonym">Donax arundinaceus</name>
    <dbReference type="NCBI Taxonomy" id="35708"/>
    <lineage>
        <taxon>Eukaryota</taxon>
        <taxon>Viridiplantae</taxon>
        <taxon>Streptophyta</taxon>
        <taxon>Embryophyta</taxon>
        <taxon>Tracheophyta</taxon>
        <taxon>Spermatophyta</taxon>
        <taxon>Magnoliopsida</taxon>
        <taxon>Liliopsida</taxon>
        <taxon>Poales</taxon>
        <taxon>Poaceae</taxon>
        <taxon>PACMAD clade</taxon>
        <taxon>Arundinoideae</taxon>
        <taxon>Arundineae</taxon>
        <taxon>Arundo</taxon>
    </lineage>
</organism>